<keyword evidence="2" id="KW-1185">Reference proteome</keyword>
<dbReference type="Proteomes" id="UP001434883">
    <property type="component" value="Unassembled WGS sequence"/>
</dbReference>
<feature type="non-terminal residue" evidence="1">
    <location>
        <position position="113"/>
    </location>
</feature>
<accession>A0ABV0R4V5</accession>
<sequence>MRYRRMRAALIILRAYRRYKVKSYIREVNRRFKNVRSMKDHGRHVKWPTPPKVLRRFEDAMKSIYNRWWAWTKIKGLSPEETLQVRAKVASLEALKGQRADLGLQRAWEGNYV</sequence>
<dbReference type="EMBL" id="JAHRIN010034187">
    <property type="protein sequence ID" value="MEQ2203102.1"/>
    <property type="molecule type" value="Genomic_DNA"/>
</dbReference>
<reference evidence="1 2" key="1">
    <citation type="submission" date="2021-06" db="EMBL/GenBank/DDBJ databases">
        <authorList>
            <person name="Palmer J.M."/>
        </authorList>
    </citation>
    <scope>NUCLEOTIDE SEQUENCE [LARGE SCALE GENOMIC DNA]</scope>
    <source>
        <strain evidence="1 2">XC_2019</strain>
        <tissue evidence="1">Muscle</tissue>
    </source>
</reference>
<evidence type="ECO:0000313" key="2">
    <source>
        <dbReference type="Proteomes" id="UP001434883"/>
    </source>
</evidence>
<gene>
    <name evidence="1" type="primary">MYO1D_5</name>
    <name evidence="1" type="ORF">XENOCAPTIV_024628</name>
</gene>
<protein>
    <submittedName>
        <fullName evidence="1">Unconventional myosin-Id</fullName>
    </submittedName>
</protein>
<evidence type="ECO:0000313" key="1">
    <source>
        <dbReference type="EMBL" id="MEQ2203102.1"/>
    </source>
</evidence>
<organism evidence="1 2">
    <name type="scientific">Xenoophorus captivus</name>
    <dbReference type="NCBI Taxonomy" id="1517983"/>
    <lineage>
        <taxon>Eukaryota</taxon>
        <taxon>Metazoa</taxon>
        <taxon>Chordata</taxon>
        <taxon>Craniata</taxon>
        <taxon>Vertebrata</taxon>
        <taxon>Euteleostomi</taxon>
        <taxon>Actinopterygii</taxon>
        <taxon>Neopterygii</taxon>
        <taxon>Teleostei</taxon>
        <taxon>Neoteleostei</taxon>
        <taxon>Acanthomorphata</taxon>
        <taxon>Ovalentaria</taxon>
        <taxon>Atherinomorphae</taxon>
        <taxon>Cyprinodontiformes</taxon>
        <taxon>Goodeidae</taxon>
        <taxon>Xenoophorus</taxon>
    </lineage>
</organism>
<name>A0ABV0R4V5_9TELE</name>
<comment type="caution">
    <text evidence="1">The sequence shown here is derived from an EMBL/GenBank/DDBJ whole genome shotgun (WGS) entry which is preliminary data.</text>
</comment>
<proteinExistence type="predicted"/>